<dbReference type="RefSeq" id="WP_283760196.1">
    <property type="nucleotide sequence ID" value="NZ_JAQOSQ010000039.1"/>
</dbReference>
<dbReference type="Proteomes" id="UP001232992">
    <property type="component" value="Unassembled WGS sequence"/>
</dbReference>
<comment type="caution">
    <text evidence="1">The sequence shown here is derived from an EMBL/GenBank/DDBJ whole genome shotgun (WGS) entry which is preliminary data.</text>
</comment>
<name>A0ABT7C2N6_9CYAN</name>
<evidence type="ECO:0000313" key="2">
    <source>
        <dbReference type="Proteomes" id="UP001232992"/>
    </source>
</evidence>
<accession>A0ABT7C2N6</accession>
<protein>
    <submittedName>
        <fullName evidence="1">Uncharacterized protein</fullName>
    </submittedName>
</protein>
<proteinExistence type="predicted"/>
<reference evidence="1 2" key="1">
    <citation type="submission" date="2023-01" db="EMBL/GenBank/DDBJ databases">
        <title>Novel diversity within Roseofilum (Cyanobacteria; Desertifilaceae) from marine benthic mats with descriptions of four novel species.</title>
        <authorList>
            <person name="Wang Y."/>
            <person name="Berthold D.E."/>
            <person name="Hu J."/>
            <person name="Lefler F.W."/>
            <person name="Laughinghouse H.D. IV."/>
        </authorList>
    </citation>
    <scope>NUCLEOTIDE SEQUENCE [LARGE SCALE GENOMIC DNA]</scope>
    <source>
        <strain evidence="1 2">BLCC-M143</strain>
    </source>
</reference>
<sequence length="61" mass="6908">MIRELVQRALSTGYLTLADEDDLRKLLVLPCTGEDLHAFWALQRAAMAGDVRQESREHLIA</sequence>
<gene>
    <name evidence="1" type="ORF">PMH09_20420</name>
</gene>
<evidence type="ECO:0000313" key="1">
    <source>
        <dbReference type="EMBL" id="MDJ1185555.1"/>
    </source>
</evidence>
<dbReference type="EMBL" id="JAQOSQ010000039">
    <property type="protein sequence ID" value="MDJ1185555.1"/>
    <property type="molecule type" value="Genomic_DNA"/>
</dbReference>
<organism evidence="1 2">
    <name type="scientific">Roseofilum casamattae BLCC-M143</name>
    <dbReference type="NCBI Taxonomy" id="3022442"/>
    <lineage>
        <taxon>Bacteria</taxon>
        <taxon>Bacillati</taxon>
        <taxon>Cyanobacteriota</taxon>
        <taxon>Cyanophyceae</taxon>
        <taxon>Desertifilales</taxon>
        <taxon>Desertifilaceae</taxon>
        <taxon>Roseofilum</taxon>
        <taxon>Roseofilum casamattae</taxon>
    </lineage>
</organism>
<keyword evidence="2" id="KW-1185">Reference proteome</keyword>